<accession>G8YIA5</accession>
<evidence type="ECO:0000256" key="5">
    <source>
        <dbReference type="ARBA" id="ARBA00022763"/>
    </source>
</evidence>
<dbReference type="EMBL" id="FO082052">
    <property type="protein sequence ID" value="CCE81157.1"/>
    <property type="molecule type" value="Genomic_DNA"/>
</dbReference>
<evidence type="ECO:0000256" key="7">
    <source>
        <dbReference type="ARBA" id="ARBA00023204"/>
    </source>
</evidence>
<evidence type="ECO:0000256" key="3">
    <source>
        <dbReference type="ARBA" id="ARBA00019167"/>
    </source>
</evidence>
<evidence type="ECO:0000256" key="6">
    <source>
        <dbReference type="ARBA" id="ARBA00023186"/>
    </source>
</evidence>
<dbReference type="Gene3D" id="1.25.40.580">
    <property type="match status" value="1"/>
</dbReference>
<dbReference type="GO" id="GO:0006281">
    <property type="term" value="P:DNA repair"/>
    <property type="evidence" value="ECO:0007669"/>
    <property type="project" value="UniProtKB-KW"/>
</dbReference>
<dbReference type="FunCoup" id="G8YIA5">
    <property type="interactions" value="205"/>
</dbReference>
<dbReference type="GO" id="GO:0005737">
    <property type="term" value="C:cytoplasm"/>
    <property type="evidence" value="ECO:0007669"/>
    <property type="project" value="UniProtKB-SubCell"/>
</dbReference>
<dbReference type="InterPro" id="IPR040752">
    <property type="entry name" value="HSM3_C"/>
</dbReference>
<evidence type="ECO:0000313" key="11">
    <source>
        <dbReference type="EMBL" id="CCE80392.1"/>
    </source>
</evidence>
<comment type="similarity">
    <text evidence="2">Belongs to the proteasome subunit S5B/HSM3 family.</text>
</comment>
<protein>
    <recommendedName>
        <fullName evidence="3">DNA mismatch repair protein HSM3</fullName>
    </recommendedName>
</protein>
<dbReference type="eggNOG" id="ENOG502QWEK">
    <property type="taxonomic scope" value="Eukaryota"/>
</dbReference>
<reference evidence="13" key="2">
    <citation type="journal article" date="2012" name="G3 (Bethesda)">
        <title>Pichia sorbitophila, an interspecies yeast hybrid reveals early steps of genome resolution following polyploidization.</title>
        <authorList>
            <person name="Leh Louis V."/>
            <person name="Despons L."/>
            <person name="Friedrich A."/>
            <person name="Martin T."/>
            <person name="Durrens P."/>
            <person name="Casaregola S."/>
            <person name="Neuveglise C."/>
            <person name="Fairhead C."/>
            <person name="Marck C."/>
            <person name="Cruz J.A."/>
            <person name="Straub M.L."/>
            <person name="Kugler V."/>
            <person name="Sacerdot C."/>
            <person name="Uzunov Z."/>
            <person name="Thierry A."/>
            <person name="Weiss S."/>
            <person name="Bleykasten C."/>
            <person name="De Montigny J."/>
            <person name="Jacques N."/>
            <person name="Jung P."/>
            <person name="Lemaire M."/>
            <person name="Mallet S."/>
            <person name="Morel G."/>
            <person name="Richard G.F."/>
            <person name="Sarkar A."/>
            <person name="Savel G."/>
            <person name="Schacherer J."/>
            <person name="Seret M.L."/>
            <person name="Talla E."/>
            <person name="Samson G."/>
            <person name="Jubin C."/>
            <person name="Poulain J."/>
            <person name="Vacherie B."/>
            <person name="Barbe V."/>
            <person name="Pelletier E."/>
            <person name="Sherman D.J."/>
            <person name="Westhof E."/>
            <person name="Weissenbach J."/>
            <person name="Baret P.V."/>
            <person name="Wincker P."/>
            <person name="Gaillardin C."/>
            <person name="Dujon B."/>
            <person name="Souciet J.L."/>
        </authorList>
    </citation>
    <scope>NUCLEOTIDE SEQUENCE [LARGE SCALE GENOMIC DNA]</scope>
    <source>
        <strain evidence="13">ATCC MYA-4447 / BCRC 22081 / CBS 7064 / NBRC 10061 / NRRL Y-12695</strain>
    </source>
</reference>
<dbReference type="HOGENOM" id="CLU_553323_0_0_1"/>
<reference evidence="12" key="1">
    <citation type="submission" date="2011-10" db="EMBL/GenBank/DDBJ databases">
        <authorList>
            <person name="Genoscope - CEA"/>
        </authorList>
    </citation>
    <scope>NUCLEOTIDE SEQUENCE</scope>
</reference>
<keyword evidence="7" id="KW-0234">DNA repair</keyword>
<dbReference type="Pfam" id="PF18795">
    <property type="entry name" value="HSM3_N"/>
    <property type="match status" value="1"/>
</dbReference>
<comment type="function">
    <text evidence="8">Involved in DNA mismatch repair in slow-growing cells. Acts as a chaperone during the assembly of the 26S proteasome, specifically of the base subcomplex of the 19S regulatory complex (RC).</text>
</comment>
<keyword evidence="5" id="KW-0227">DNA damage</keyword>
<proteinExistence type="inferred from homology"/>
<dbReference type="Gene3D" id="1.25.10.50">
    <property type="match status" value="1"/>
</dbReference>
<dbReference type="InParanoid" id="G8YIA5"/>
<evidence type="ECO:0000256" key="8">
    <source>
        <dbReference type="ARBA" id="ARBA00024671"/>
    </source>
</evidence>
<evidence type="ECO:0000313" key="13">
    <source>
        <dbReference type="Proteomes" id="UP000005222"/>
    </source>
</evidence>
<organism evidence="12 13">
    <name type="scientific">Pichia sorbitophila (strain ATCC MYA-4447 / BCRC 22081 / CBS 7064 / NBRC 10061 / NRRL Y-12695)</name>
    <name type="common">Hybrid yeast</name>
    <dbReference type="NCBI Taxonomy" id="559304"/>
    <lineage>
        <taxon>Eukaryota</taxon>
        <taxon>Fungi</taxon>
        <taxon>Dikarya</taxon>
        <taxon>Ascomycota</taxon>
        <taxon>Saccharomycotina</taxon>
        <taxon>Pichiomycetes</taxon>
        <taxon>Debaryomycetaceae</taxon>
        <taxon>Millerozyma</taxon>
    </lineage>
</organism>
<dbReference type="Proteomes" id="UP000005222">
    <property type="component" value="Chromosome H"/>
</dbReference>
<evidence type="ECO:0000256" key="4">
    <source>
        <dbReference type="ARBA" id="ARBA00022490"/>
    </source>
</evidence>
<sequence length="493" mass="55503">MEQETKTREVAEHLEGCLESRSRVNGQILRDFVFGMSGGGNPVSEMLEERKVTGEQLGRVVLAVNGVLNDGEYAELDPEGEVVNMLRKVLMGMRMADILQLYSPEFVINGLQGGPGVSCMVVDVLAAKADEDATVELMRGTLVMTVLLKKLFCSDCGVEFESRCENLIKVLVASRSPVASGMLLGREFCDFYRTVKTQRGSKVFTLMDYILLLLPAGIRSRTPIPKDIYIFSKSECGLTGALDEYLYVQYYVKLAALLADTFDESIFANSQLVLRELVSQYHISKQDEDRSLYSHTIVELVSTLSSADVLPIQTFTRDLIDDYELFKPDNFDLESQADFRLLRDINPNLLPSEFYANTLQYVPLLSKKYFDITINLIASEEMFDKMAPVLTSKVITRLPFDFLHALIFRLTCFPYGIHHLIHQLPTIVSNHLVSSTNVTETNILKLKTDSLYNLLNSDEDLEMFYDGLRTAYAEITGKIPKRSNNAQILSEST</sequence>
<keyword evidence="13" id="KW-1185">Reference proteome</keyword>
<gene>
    <name evidence="12" type="primary">Piso0_003508</name>
    <name evidence="11" type="ORF">GNLVRS01_PISO0G13866g</name>
    <name evidence="12" type="ORF">GNLVRS01_PISO0H13867g</name>
</gene>
<keyword evidence="6" id="KW-0143">Chaperone</keyword>
<evidence type="ECO:0000256" key="1">
    <source>
        <dbReference type="ARBA" id="ARBA00004496"/>
    </source>
</evidence>
<dbReference type="AlphaFoldDB" id="G8YIA5"/>
<feature type="domain" description="DNA mismatch repair protein HSM3 C-terminal" evidence="9">
    <location>
        <begin position="342"/>
        <end position="482"/>
    </location>
</feature>
<dbReference type="Pfam" id="PF18794">
    <property type="entry name" value="HSM3_C"/>
    <property type="match status" value="1"/>
</dbReference>
<evidence type="ECO:0000256" key="2">
    <source>
        <dbReference type="ARBA" id="ARBA00006823"/>
    </source>
</evidence>
<evidence type="ECO:0000259" key="10">
    <source>
        <dbReference type="Pfam" id="PF18795"/>
    </source>
</evidence>
<keyword evidence="4" id="KW-0963">Cytoplasm</keyword>
<dbReference type="EMBL" id="FO082053">
    <property type="protein sequence ID" value="CCE80392.1"/>
    <property type="molecule type" value="Genomic_DNA"/>
</dbReference>
<evidence type="ECO:0000259" key="9">
    <source>
        <dbReference type="Pfam" id="PF18794"/>
    </source>
</evidence>
<comment type="subcellular location">
    <subcellularLocation>
        <location evidence="1">Cytoplasm</location>
    </subcellularLocation>
</comment>
<dbReference type="Proteomes" id="UP000005222">
    <property type="component" value="Chromosome G"/>
</dbReference>
<name>G8YIA5_PICSO</name>
<evidence type="ECO:0000313" key="12">
    <source>
        <dbReference type="EMBL" id="CCE81157.1"/>
    </source>
</evidence>
<dbReference type="STRING" id="559304.G8YIA5"/>
<feature type="domain" description="DNA mismatch repair protein HSM3 N-terminal" evidence="10">
    <location>
        <begin position="56"/>
        <end position="254"/>
    </location>
</feature>
<dbReference type="CDD" id="cd12794">
    <property type="entry name" value="Hsm3_like"/>
    <property type="match status" value="1"/>
</dbReference>
<dbReference type="InterPro" id="IPR041335">
    <property type="entry name" value="HSM3_N"/>
</dbReference>